<reference evidence="2 3" key="1">
    <citation type="submission" date="2018-06" db="EMBL/GenBank/DDBJ databases">
        <title>A transcriptomic atlas of mushroom development highlights an independent origin of complex multicellularity.</title>
        <authorList>
            <consortium name="DOE Joint Genome Institute"/>
            <person name="Krizsan K."/>
            <person name="Almasi E."/>
            <person name="Merenyi Z."/>
            <person name="Sahu N."/>
            <person name="Viragh M."/>
            <person name="Koszo T."/>
            <person name="Mondo S."/>
            <person name="Kiss B."/>
            <person name="Balint B."/>
            <person name="Kues U."/>
            <person name="Barry K."/>
            <person name="Hegedus J.C."/>
            <person name="Henrissat B."/>
            <person name="Johnson J."/>
            <person name="Lipzen A."/>
            <person name="Ohm R."/>
            <person name="Nagy I."/>
            <person name="Pangilinan J."/>
            <person name="Yan J."/>
            <person name="Xiong Y."/>
            <person name="Grigoriev I.V."/>
            <person name="Hibbett D.S."/>
            <person name="Nagy L.G."/>
        </authorList>
    </citation>
    <scope>NUCLEOTIDE SEQUENCE [LARGE SCALE GENOMIC DNA]</scope>
    <source>
        <strain evidence="2 3">SZMC22713</strain>
    </source>
</reference>
<dbReference type="Proteomes" id="UP000294933">
    <property type="component" value="Unassembled WGS sequence"/>
</dbReference>
<dbReference type="VEuPathDB" id="FungiDB:BD410DRAFT_903305"/>
<feature type="compositionally biased region" description="Acidic residues" evidence="1">
    <location>
        <begin position="46"/>
        <end position="82"/>
    </location>
</feature>
<feature type="region of interest" description="Disordered" evidence="1">
    <location>
        <begin position="1"/>
        <end position="118"/>
    </location>
</feature>
<dbReference type="EMBL" id="ML170641">
    <property type="protein sequence ID" value="TDL13410.1"/>
    <property type="molecule type" value="Genomic_DNA"/>
</dbReference>
<evidence type="ECO:0000256" key="1">
    <source>
        <dbReference type="SAM" id="MobiDB-lite"/>
    </source>
</evidence>
<sequence length="118" mass="12434">MSNSPSTETNTSVTNAGDNNVAVATVRNGEDYGSAVGGSLTTTTYDTDDDDDGDYEEDTTESSEDYDTDSSDSEDDETADELDVMHAPEGGTHPNVTAADNTEEIDKGTPTPDELDLI</sequence>
<organism evidence="2 3">
    <name type="scientific">Rickenella mellea</name>
    <dbReference type="NCBI Taxonomy" id="50990"/>
    <lineage>
        <taxon>Eukaryota</taxon>
        <taxon>Fungi</taxon>
        <taxon>Dikarya</taxon>
        <taxon>Basidiomycota</taxon>
        <taxon>Agaricomycotina</taxon>
        <taxon>Agaricomycetes</taxon>
        <taxon>Hymenochaetales</taxon>
        <taxon>Rickenellaceae</taxon>
        <taxon>Rickenella</taxon>
    </lineage>
</organism>
<feature type="compositionally biased region" description="Polar residues" evidence="1">
    <location>
        <begin position="1"/>
        <end position="18"/>
    </location>
</feature>
<evidence type="ECO:0000313" key="3">
    <source>
        <dbReference type="Proteomes" id="UP000294933"/>
    </source>
</evidence>
<keyword evidence="3" id="KW-1185">Reference proteome</keyword>
<gene>
    <name evidence="2" type="ORF">BD410DRAFT_903305</name>
</gene>
<protein>
    <submittedName>
        <fullName evidence="2">Uncharacterized protein</fullName>
    </submittedName>
</protein>
<accession>A0A4Y7PGD6</accession>
<name>A0A4Y7PGD6_9AGAM</name>
<evidence type="ECO:0000313" key="2">
    <source>
        <dbReference type="EMBL" id="TDL13410.1"/>
    </source>
</evidence>
<dbReference type="AlphaFoldDB" id="A0A4Y7PGD6"/>
<proteinExistence type="predicted"/>